<evidence type="ECO:0000256" key="7">
    <source>
        <dbReference type="ARBA" id="ARBA00023303"/>
    </source>
</evidence>
<feature type="transmembrane region" description="Helical" evidence="8">
    <location>
        <begin position="383"/>
        <end position="403"/>
    </location>
</feature>
<gene>
    <name evidence="10" type="ORF">Ciccas_012541</name>
</gene>
<dbReference type="GO" id="GO:0016020">
    <property type="term" value="C:membrane"/>
    <property type="evidence" value="ECO:0007669"/>
    <property type="project" value="UniProtKB-SubCell"/>
</dbReference>
<evidence type="ECO:0000256" key="4">
    <source>
        <dbReference type="ARBA" id="ARBA00022989"/>
    </source>
</evidence>
<dbReference type="PANTHER" id="PTHR11003">
    <property type="entry name" value="POTASSIUM CHANNEL, SUBFAMILY K"/>
    <property type="match status" value="1"/>
</dbReference>
<dbReference type="PANTHER" id="PTHR11003:SF334">
    <property type="entry name" value="FI03418P"/>
    <property type="match status" value="1"/>
</dbReference>
<keyword evidence="2" id="KW-0813">Transport</keyword>
<feature type="transmembrane region" description="Helical" evidence="8">
    <location>
        <begin position="415"/>
        <end position="436"/>
    </location>
</feature>
<keyword evidence="3 8" id="KW-0812">Transmembrane</keyword>
<name>A0ABD2PQE8_9PLAT</name>
<evidence type="ECO:0000256" key="6">
    <source>
        <dbReference type="ARBA" id="ARBA00023136"/>
    </source>
</evidence>
<sequence>VRLISTNADSLRGLFSPYVVSIKERIKYGIDSIYPGLLDLDDEQSQVNQKSKEEPQLTIENVFAGNQPDSSVQVYECSPPVEPHNVFVSPMVEYDAKGHRKYHGFTRIYRSSEHEESHRKRKRRKERLKTLKNGILSQELQARYSSFDVELDDEAECRLMSWKDIDQSLEITSLESDRFTRSSKDTIAYMELEQGFNYEVDSNPDRDRDSGCDLAKQKPSPKIRMTLDVGGPSMEERRLSDMSNRSKSRMCNLIQEEPHGRFSFDMAGAKLKSSTLPSNLLHHVKDLQSYKSRASLLSSLEADTPSDILVRFSYFSKSSLGSAPSEETFDFDHFDGNSMVTTVDYKTVTVPISLSLTIMFMYILLGAFLFGLWEDNDMLKWSYFCFITLSTIGFGDILPGTNVSSGSKGDTREKLAISSIYVGIGLSVFAMCIKLMQEEVVAKLKWLAQRIKLVTSKETEEEE</sequence>
<dbReference type="Gene3D" id="1.10.287.70">
    <property type="match status" value="1"/>
</dbReference>
<comment type="caution">
    <text evidence="10">The sequence shown here is derived from an EMBL/GenBank/DDBJ whole genome shotgun (WGS) entry which is preliminary data.</text>
</comment>
<dbReference type="InterPro" id="IPR013099">
    <property type="entry name" value="K_chnl_dom"/>
</dbReference>
<evidence type="ECO:0000313" key="10">
    <source>
        <dbReference type="EMBL" id="KAL3308922.1"/>
    </source>
</evidence>
<dbReference type="SUPFAM" id="SSF81324">
    <property type="entry name" value="Voltage-gated potassium channels"/>
    <property type="match status" value="1"/>
</dbReference>
<organism evidence="10 11">
    <name type="scientific">Cichlidogyrus casuarinus</name>
    <dbReference type="NCBI Taxonomy" id="1844966"/>
    <lineage>
        <taxon>Eukaryota</taxon>
        <taxon>Metazoa</taxon>
        <taxon>Spiralia</taxon>
        <taxon>Lophotrochozoa</taxon>
        <taxon>Platyhelminthes</taxon>
        <taxon>Monogenea</taxon>
        <taxon>Monopisthocotylea</taxon>
        <taxon>Dactylogyridea</taxon>
        <taxon>Ancyrocephalidae</taxon>
        <taxon>Cichlidogyrus</taxon>
    </lineage>
</organism>
<accession>A0ABD2PQE8</accession>
<evidence type="ECO:0000256" key="3">
    <source>
        <dbReference type="ARBA" id="ARBA00022692"/>
    </source>
</evidence>
<evidence type="ECO:0000313" key="11">
    <source>
        <dbReference type="Proteomes" id="UP001626550"/>
    </source>
</evidence>
<evidence type="ECO:0000256" key="8">
    <source>
        <dbReference type="SAM" id="Phobius"/>
    </source>
</evidence>
<dbReference type="Pfam" id="PF07885">
    <property type="entry name" value="Ion_trans_2"/>
    <property type="match status" value="1"/>
</dbReference>
<feature type="non-terminal residue" evidence="10">
    <location>
        <position position="1"/>
    </location>
</feature>
<feature type="transmembrane region" description="Helical" evidence="8">
    <location>
        <begin position="348"/>
        <end position="371"/>
    </location>
</feature>
<keyword evidence="7" id="KW-0407">Ion channel</keyword>
<dbReference type="GO" id="GO:0034220">
    <property type="term" value="P:monoatomic ion transmembrane transport"/>
    <property type="evidence" value="ECO:0007669"/>
    <property type="project" value="UniProtKB-KW"/>
</dbReference>
<proteinExistence type="predicted"/>
<evidence type="ECO:0000256" key="1">
    <source>
        <dbReference type="ARBA" id="ARBA00004141"/>
    </source>
</evidence>
<dbReference type="AlphaFoldDB" id="A0ABD2PQE8"/>
<evidence type="ECO:0000256" key="5">
    <source>
        <dbReference type="ARBA" id="ARBA00023065"/>
    </source>
</evidence>
<feature type="domain" description="Potassium channel" evidence="9">
    <location>
        <begin position="358"/>
        <end position="439"/>
    </location>
</feature>
<protein>
    <recommendedName>
        <fullName evidence="9">Potassium channel domain-containing protein</fullName>
    </recommendedName>
</protein>
<dbReference type="EMBL" id="JBJKFK010004525">
    <property type="protein sequence ID" value="KAL3308922.1"/>
    <property type="molecule type" value="Genomic_DNA"/>
</dbReference>
<reference evidence="10 11" key="1">
    <citation type="submission" date="2024-11" db="EMBL/GenBank/DDBJ databases">
        <title>Adaptive evolution of stress response genes in parasites aligns with host niche diversity.</title>
        <authorList>
            <person name="Hahn C."/>
            <person name="Resl P."/>
        </authorList>
    </citation>
    <scope>NUCLEOTIDE SEQUENCE [LARGE SCALE GENOMIC DNA]</scope>
    <source>
        <strain evidence="10">EGGRZ-B1_66</strain>
        <tissue evidence="10">Body</tissue>
    </source>
</reference>
<keyword evidence="11" id="KW-1185">Reference proteome</keyword>
<keyword evidence="5" id="KW-0406">Ion transport</keyword>
<dbReference type="Proteomes" id="UP001626550">
    <property type="component" value="Unassembled WGS sequence"/>
</dbReference>
<keyword evidence="4 8" id="KW-1133">Transmembrane helix</keyword>
<evidence type="ECO:0000256" key="2">
    <source>
        <dbReference type="ARBA" id="ARBA00022448"/>
    </source>
</evidence>
<dbReference type="InterPro" id="IPR003280">
    <property type="entry name" value="2pore_dom_K_chnl"/>
</dbReference>
<evidence type="ECO:0000259" key="9">
    <source>
        <dbReference type="Pfam" id="PF07885"/>
    </source>
</evidence>
<comment type="subcellular location">
    <subcellularLocation>
        <location evidence="1">Membrane</location>
        <topology evidence="1">Multi-pass membrane protein</topology>
    </subcellularLocation>
</comment>
<keyword evidence="6 8" id="KW-0472">Membrane</keyword>